<organism evidence="1 2">
    <name type="scientific">Dactylosporangium sucinum</name>
    <dbReference type="NCBI Taxonomy" id="1424081"/>
    <lineage>
        <taxon>Bacteria</taxon>
        <taxon>Bacillati</taxon>
        <taxon>Actinomycetota</taxon>
        <taxon>Actinomycetes</taxon>
        <taxon>Micromonosporales</taxon>
        <taxon>Micromonosporaceae</taxon>
        <taxon>Dactylosporangium</taxon>
    </lineage>
</organism>
<dbReference type="Proteomes" id="UP000642070">
    <property type="component" value="Unassembled WGS sequence"/>
</dbReference>
<accession>A0A917UFV1</accession>
<evidence type="ECO:0000313" key="1">
    <source>
        <dbReference type="EMBL" id="GGM89934.1"/>
    </source>
</evidence>
<comment type="caution">
    <text evidence="1">The sequence shown here is derived from an EMBL/GenBank/DDBJ whole genome shotgun (WGS) entry which is preliminary data.</text>
</comment>
<name>A0A917UFV1_9ACTN</name>
<reference evidence="1" key="2">
    <citation type="submission" date="2020-09" db="EMBL/GenBank/DDBJ databases">
        <authorList>
            <person name="Sun Q."/>
            <person name="Ohkuma M."/>
        </authorList>
    </citation>
    <scope>NUCLEOTIDE SEQUENCE</scope>
    <source>
        <strain evidence="1">JCM 19831</strain>
    </source>
</reference>
<protein>
    <submittedName>
        <fullName evidence="1">Uncharacterized protein</fullName>
    </submittedName>
</protein>
<proteinExistence type="predicted"/>
<sequence>MEFSMPRGALPTPCGAFRLPPGALPCIDDGRPAYRRIRPIGVVIVIVLYGAVHFPVELPAPWHALVVSALHTAVTMQAIAEAGVAARRVAAMAARAASAVRRVVTTAARRAGRWIADHVYINFFVGSRSAVRRARLAAGTC</sequence>
<gene>
    <name evidence="1" type="ORF">GCM10007977_110000</name>
</gene>
<evidence type="ECO:0000313" key="2">
    <source>
        <dbReference type="Proteomes" id="UP000642070"/>
    </source>
</evidence>
<dbReference type="AlphaFoldDB" id="A0A917UFV1"/>
<keyword evidence="2" id="KW-1185">Reference proteome</keyword>
<reference evidence="1" key="1">
    <citation type="journal article" date="2014" name="Int. J. Syst. Evol. Microbiol.">
        <title>Complete genome sequence of Corynebacterium casei LMG S-19264T (=DSM 44701T), isolated from a smear-ripened cheese.</title>
        <authorList>
            <consortium name="US DOE Joint Genome Institute (JGI-PGF)"/>
            <person name="Walter F."/>
            <person name="Albersmeier A."/>
            <person name="Kalinowski J."/>
            <person name="Ruckert C."/>
        </authorList>
    </citation>
    <scope>NUCLEOTIDE SEQUENCE</scope>
    <source>
        <strain evidence="1">JCM 19831</strain>
    </source>
</reference>
<dbReference type="EMBL" id="BMPI01000135">
    <property type="protein sequence ID" value="GGM89934.1"/>
    <property type="molecule type" value="Genomic_DNA"/>
</dbReference>